<comment type="caution">
    <text evidence="2">The sequence shown here is derived from an EMBL/GenBank/DDBJ whole genome shotgun (WGS) entry which is preliminary data.</text>
</comment>
<sequence length="133" mass="14309">MDGYTEVEHDSAQIQAHSSKTGGQNRHCQFSPAKVEALPFQKRPAHVLKPFGEESMQKIVAVGWAARCGRVAGGGGRVENADDMFFVHVELKITTMLVVVAALVAKALMVCASCLNLDPLLSGPSKPAMEEYP</sequence>
<evidence type="ECO:0000313" key="3">
    <source>
        <dbReference type="Proteomes" id="UP001604277"/>
    </source>
</evidence>
<gene>
    <name evidence="2" type="ORF">Fot_54836</name>
</gene>
<feature type="compositionally biased region" description="Basic and acidic residues" evidence="1">
    <location>
        <begin position="1"/>
        <end position="11"/>
    </location>
</feature>
<dbReference type="EMBL" id="JBFOLJ010000022">
    <property type="protein sequence ID" value="KAL2459587.1"/>
    <property type="molecule type" value="Genomic_DNA"/>
</dbReference>
<feature type="region of interest" description="Disordered" evidence="1">
    <location>
        <begin position="1"/>
        <end position="27"/>
    </location>
</feature>
<reference evidence="3" key="1">
    <citation type="submission" date="2024-07" db="EMBL/GenBank/DDBJ databases">
        <title>Two chromosome-level genome assemblies of Korean endemic species Abeliophyllum distichum and Forsythia ovata (Oleaceae).</title>
        <authorList>
            <person name="Jang H."/>
        </authorList>
    </citation>
    <scope>NUCLEOTIDE SEQUENCE [LARGE SCALE GENOMIC DNA]</scope>
</reference>
<evidence type="ECO:0000256" key="1">
    <source>
        <dbReference type="SAM" id="MobiDB-lite"/>
    </source>
</evidence>
<protein>
    <submittedName>
        <fullName evidence="2">Uncharacterized protein</fullName>
    </submittedName>
</protein>
<feature type="compositionally biased region" description="Polar residues" evidence="1">
    <location>
        <begin position="12"/>
        <end position="27"/>
    </location>
</feature>
<dbReference type="Proteomes" id="UP001604277">
    <property type="component" value="Unassembled WGS sequence"/>
</dbReference>
<organism evidence="2 3">
    <name type="scientific">Forsythia ovata</name>
    <dbReference type="NCBI Taxonomy" id="205694"/>
    <lineage>
        <taxon>Eukaryota</taxon>
        <taxon>Viridiplantae</taxon>
        <taxon>Streptophyta</taxon>
        <taxon>Embryophyta</taxon>
        <taxon>Tracheophyta</taxon>
        <taxon>Spermatophyta</taxon>
        <taxon>Magnoliopsida</taxon>
        <taxon>eudicotyledons</taxon>
        <taxon>Gunneridae</taxon>
        <taxon>Pentapetalae</taxon>
        <taxon>asterids</taxon>
        <taxon>lamiids</taxon>
        <taxon>Lamiales</taxon>
        <taxon>Oleaceae</taxon>
        <taxon>Forsythieae</taxon>
        <taxon>Forsythia</taxon>
    </lineage>
</organism>
<name>A0ABD1P6T3_9LAMI</name>
<dbReference type="AlphaFoldDB" id="A0ABD1P6T3"/>
<accession>A0ABD1P6T3</accession>
<keyword evidence="3" id="KW-1185">Reference proteome</keyword>
<proteinExistence type="predicted"/>
<evidence type="ECO:0000313" key="2">
    <source>
        <dbReference type="EMBL" id="KAL2459587.1"/>
    </source>
</evidence>